<feature type="transmembrane region" description="Helical" evidence="5">
    <location>
        <begin position="12"/>
        <end position="33"/>
    </location>
</feature>
<sequence length="658" mass="76021">MTLNLLTFKEISILPELFLGISIIYLLMHGIFLTVNKKYPLIKNSFIYLSVLILFMTCFLLTNDSLNYLELSNFNFSIINDYLSFSSKILVSIISICCLFIINSYLKEQKINQFEYILLILFAILGIFLLCSSDDLLTAYLAIELQSLAFYVLAAFKKNSTFSVESGLKYFILGAFSSSFFLFGSSLIYGISGSISFESFKDLYFTSYPGNSLKLLTLKEYYYNQDQLLIFYAIIQKLVSYDTNFLNEQDFHFLYNECSSSLITNNQELSIYRDLLHSIDNVFSNYIFWDFLNVGCLTKKDVAFLGFVYMFIECYETEFEKIFKLGDTLNNLELLNCDTFGVTWNVSNFHNKLLMLSKLDSYQDFNYLNLFFDTTLLQCGLIFILVSLFFKLALAPFHIWSPDVYEGSPSSSTFFFAVIPKIGIFVLLLRIFYYSFYNFLDNFRYLLVLIAILSVVVGSFVGLEQRKLKSLLAYSSISHMGYSLLAFSTGTFEGLQMLYCYLLIYMLSGLCIWSIFFLTRLKNKYNQKQNKDLADLLLLRKSNSVLALAFAVVLLSIAGFPPMIGFIVKFGVFLSAIESSLYFVALISILCSVISAFYYLRIIKIMYFEKNLTGKLYYPITSQKSIIVVINLFLFFLLFMNPTLIYLFSYKLSLLMMY</sequence>
<evidence type="ECO:0000256" key="1">
    <source>
        <dbReference type="ARBA" id="ARBA00004141"/>
    </source>
</evidence>
<organism evidence="7">
    <name type="scientific">Lithodesmium undulatum</name>
    <name type="common">Marine centric diatom</name>
    <dbReference type="NCBI Taxonomy" id="59812"/>
    <lineage>
        <taxon>Eukaryota</taxon>
        <taxon>Sar</taxon>
        <taxon>Stramenopiles</taxon>
        <taxon>Ochrophyta</taxon>
        <taxon>Bacillariophyta</taxon>
        <taxon>Mediophyceae</taxon>
        <taxon>Lithodesmiophycidae</taxon>
        <taxon>Lithodesmiales</taxon>
        <taxon>Lithodesmiaceae</taxon>
        <taxon>Lithodesmium</taxon>
    </lineage>
</organism>
<feature type="transmembrane region" description="Helical" evidence="5">
    <location>
        <begin position="82"/>
        <end position="102"/>
    </location>
</feature>
<comment type="subcellular location">
    <subcellularLocation>
        <location evidence="1">Membrane</location>
        <topology evidence="1">Multi-pass membrane protein</topology>
    </subcellularLocation>
</comment>
<dbReference type="InterPro" id="IPR001750">
    <property type="entry name" value="ND/Mrp_TM"/>
</dbReference>
<feature type="transmembrane region" description="Helical" evidence="5">
    <location>
        <begin position="580"/>
        <end position="600"/>
    </location>
</feature>
<dbReference type="GeneID" id="67132371"/>
<evidence type="ECO:0000256" key="2">
    <source>
        <dbReference type="ARBA" id="ARBA00022692"/>
    </source>
</evidence>
<feature type="domain" description="NADH:quinone oxidoreductase/Mrp antiporter transmembrane" evidence="6">
    <location>
        <begin position="133"/>
        <end position="217"/>
    </location>
</feature>
<accession>A0A7T6UZM4</accession>
<feature type="domain" description="NADH:quinone oxidoreductase/Mrp antiporter transmembrane" evidence="6">
    <location>
        <begin position="360"/>
        <end position="595"/>
    </location>
</feature>
<keyword evidence="3 5" id="KW-1133">Transmembrane helix</keyword>
<feature type="transmembrane region" description="Helical" evidence="5">
    <location>
        <begin position="414"/>
        <end position="433"/>
    </location>
</feature>
<feature type="transmembrane region" description="Helical" evidence="5">
    <location>
        <begin position="136"/>
        <end position="156"/>
    </location>
</feature>
<feature type="transmembrane region" description="Helical" evidence="5">
    <location>
        <begin position="114"/>
        <end position="130"/>
    </location>
</feature>
<dbReference type="GO" id="GO:0016020">
    <property type="term" value="C:membrane"/>
    <property type="evidence" value="ECO:0007669"/>
    <property type="project" value="UniProtKB-SubCell"/>
</dbReference>
<keyword evidence="7" id="KW-0496">Mitochondrion</keyword>
<feature type="transmembrane region" description="Helical" evidence="5">
    <location>
        <begin position="445"/>
        <end position="464"/>
    </location>
</feature>
<dbReference type="EMBL" id="MW023083">
    <property type="protein sequence ID" value="QQJ94638.1"/>
    <property type="molecule type" value="Genomic_DNA"/>
</dbReference>
<dbReference type="InterPro" id="IPR010096">
    <property type="entry name" value="NADH-Q_OxRdtase_suN/2"/>
</dbReference>
<proteinExistence type="inferred from homology"/>
<dbReference type="Pfam" id="PF00361">
    <property type="entry name" value="Proton_antipo_M"/>
    <property type="match status" value="2"/>
</dbReference>
<protein>
    <submittedName>
        <fullName evidence="7">NADH dehydrogenase subunit 2</fullName>
    </submittedName>
</protein>
<feature type="transmembrane region" description="Helical" evidence="5">
    <location>
        <begin position="168"/>
        <end position="191"/>
    </location>
</feature>
<keyword evidence="4 5" id="KW-0472">Membrane</keyword>
<dbReference type="GO" id="GO:0042773">
    <property type="term" value="P:ATP synthesis coupled electron transport"/>
    <property type="evidence" value="ECO:0007669"/>
    <property type="project" value="InterPro"/>
</dbReference>
<geneLocation type="mitochondrion" evidence="7"/>
<keyword evidence="2 5" id="KW-0812">Transmembrane</keyword>
<dbReference type="RefSeq" id="YP_010139030.1">
    <property type="nucleotide sequence ID" value="NC_056903.1"/>
</dbReference>
<feature type="transmembrane region" description="Helical" evidence="5">
    <location>
        <begin position="496"/>
        <end position="518"/>
    </location>
</feature>
<feature type="transmembrane region" description="Helical" evidence="5">
    <location>
        <begin position="625"/>
        <end position="648"/>
    </location>
</feature>
<evidence type="ECO:0000256" key="5">
    <source>
        <dbReference type="SAM" id="Phobius"/>
    </source>
</evidence>
<evidence type="ECO:0000313" key="7">
    <source>
        <dbReference type="EMBL" id="QQJ94638.1"/>
    </source>
</evidence>
<dbReference type="GO" id="GO:0008137">
    <property type="term" value="F:NADH dehydrogenase (ubiquinone) activity"/>
    <property type="evidence" value="ECO:0007669"/>
    <property type="project" value="InterPro"/>
</dbReference>
<evidence type="ECO:0000256" key="3">
    <source>
        <dbReference type="ARBA" id="ARBA00022989"/>
    </source>
</evidence>
<dbReference type="HAMAP" id="MF_00445">
    <property type="entry name" value="NDH1_NuoN_1"/>
    <property type="match status" value="1"/>
</dbReference>
<reference evidence="7" key="1">
    <citation type="journal article" date="2021" name="J. Appl. Phycol.">
        <title>Mitochondrial genome of the harmful algal bloom species Odontella regia (Mediophyceae, Bacillariophyta).</title>
        <authorList>
            <person name="Wang Y."/>
            <person name="Chen Y."/>
            <person name="Wang J."/>
            <person name="Liu F."/>
            <person name="Chen N."/>
        </authorList>
    </citation>
    <scope>NUCLEOTIDE SEQUENCE</scope>
</reference>
<dbReference type="AlphaFoldDB" id="A0A7T6UZM4"/>
<evidence type="ECO:0000256" key="4">
    <source>
        <dbReference type="ARBA" id="ARBA00023136"/>
    </source>
</evidence>
<feature type="transmembrane region" description="Helical" evidence="5">
    <location>
        <begin position="375"/>
        <end position="394"/>
    </location>
</feature>
<gene>
    <name evidence="7" type="primary">nad2</name>
</gene>
<dbReference type="PANTHER" id="PTHR22773">
    <property type="entry name" value="NADH DEHYDROGENASE"/>
    <property type="match status" value="1"/>
</dbReference>
<evidence type="ECO:0000259" key="6">
    <source>
        <dbReference type="Pfam" id="PF00361"/>
    </source>
</evidence>
<name>A0A7T6UZM4_LITUN</name>
<feature type="transmembrane region" description="Helical" evidence="5">
    <location>
        <begin position="545"/>
        <end position="568"/>
    </location>
</feature>
<feature type="transmembrane region" description="Helical" evidence="5">
    <location>
        <begin position="45"/>
        <end position="62"/>
    </location>
</feature>